<proteinExistence type="predicted"/>
<reference evidence="1" key="2">
    <citation type="journal article" date="2020" name="Nat. Commun.">
        <title>Large-scale genome sequencing of mycorrhizal fungi provides insights into the early evolution of symbiotic traits.</title>
        <authorList>
            <person name="Miyauchi S."/>
            <person name="Kiss E."/>
            <person name="Kuo A."/>
            <person name="Drula E."/>
            <person name="Kohler A."/>
            <person name="Sanchez-Garcia M."/>
            <person name="Morin E."/>
            <person name="Andreopoulos B."/>
            <person name="Barry K.W."/>
            <person name="Bonito G."/>
            <person name="Buee M."/>
            <person name="Carver A."/>
            <person name="Chen C."/>
            <person name="Cichocki N."/>
            <person name="Clum A."/>
            <person name="Culley D."/>
            <person name="Crous P.W."/>
            <person name="Fauchery L."/>
            <person name="Girlanda M."/>
            <person name="Hayes R.D."/>
            <person name="Keri Z."/>
            <person name="LaButti K."/>
            <person name="Lipzen A."/>
            <person name="Lombard V."/>
            <person name="Magnuson J."/>
            <person name="Maillard F."/>
            <person name="Murat C."/>
            <person name="Nolan M."/>
            <person name="Ohm R.A."/>
            <person name="Pangilinan J."/>
            <person name="Pereira M.F."/>
            <person name="Perotto S."/>
            <person name="Peter M."/>
            <person name="Pfister S."/>
            <person name="Riley R."/>
            <person name="Sitrit Y."/>
            <person name="Stielow J.B."/>
            <person name="Szollosi G."/>
            <person name="Zifcakova L."/>
            <person name="Stursova M."/>
            <person name="Spatafora J.W."/>
            <person name="Tedersoo L."/>
            <person name="Vaario L.M."/>
            <person name="Yamada A."/>
            <person name="Yan M."/>
            <person name="Wang P."/>
            <person name="Xu J."/>
            <person name="Bruns T."/>
            <person name="Baldrian P."/>
            <person name="Vilgalys R."/>
            <person name="Dunand C."/>
            <person name="Henrissat B."/>
            <person name="Grigoriev I.V."/>
            <person name="Hibbett D."/>
            <person name="Nagy L.G."/>
            <person name="Martin F.M."/>
        </authorList>
    </citation>
    <scope>NUCLEOTIDE SEQUENCE</scope>
    <source>
        <strain evidence="1">P2</strain>
    </source>
</reference>
<dbReference type="EMBL" id="MU118123">
    <property type="protein sequence ID" value="KAF9644715.1"/>
    <property type="molecule type" value="Genomic_DNA"/>
</dbReference>
<evidence type="ECO:0000313" key="2">
    <source>
        <dbReference type="Proteomes" id="UP000886501"/>
    </source>
</evidence>
<reference evidence="1" key="1">
    <citation type="submission" date="2019-10" db="EMBL/GenBank/DDBJ databases">
        <authorList>
            <consortium name="DOE Joint Genome Institute"/>
            <person name="Kuo A."/>
            <person name="Miyauchi S."/>
            <person name="Kiss E."/>
            <person name="Drula E."/>
            <person name="Kohler A."/>
            <person name="Sanchez-Garcia M."/>
            <person name="Andreopoulos B."/>
            <person name="Barry K.W."/>
            <person name="Bonito G."/>
            <person name="Buee M."/>
            <person name="Carver A."/>
            <person name="Chen C."/>
            <person name="Cichocki N."/>
            <person name="Clum A."/>
            <person name="Culley D."/>
            <person name="Crous P.W."/>
            <person name="Fauchery L."/>
            <person name="Girlanda M."/>
            <person name="Hayes R."/>
            <person name="Keri Z."/>
            <person name="Labutti K."/>
            <person name="Lipzen A."/>
            <person name="Lombard V."/>
            <person name="Magnuson J."/>
            <person name="Maillard F."/>
            <person name="Morin E."/>
            <person name="Murat C."/>
            <person name="Nolan M."/>
            <person name="Ohm R."/>
            <person name="Pangilinan J."/>
            <person name="Pereira M."/>
            <person name="Perotto S."/>
            <person name="Peter M."/>
            <person name="Riley R."/>
            <person name="Sitrit Y."/>
            <person name="Stielow B."/>
            <person name="Szollosi G."/>
            <person name="Zifcakova L."/>
            <person name="Stursova M."/>
            <person name="Spatafora J.W."/>
            <person name="Tedersoo L."/>
            <person name="Vaario L.-M."/>
            <person name="Yamada A."/>
            <person name="Yan M."/>
            <person name="Wang P."/>
            <person name="Xu J."/>
            <person name="Bruns T."/>
            <person name="Baldrian P."/>
            <person name="Vilgalys R."/>
            <person name="Henrissat B."/>
            <person name="Grigoriev I.V."/>
            <person name="Hibbett D."/>
            <person name="Nagy L.G."/>
            <person name="Martin F.M."/>
        </authorList>
    </citation>
    <scope>NUCLEOTIDE SEQUENCE</scope>
    <source>
        <strain evidence="1">P2</strain>
    </source>
</reference>
<dbReference type="Proteomes" id="UP000886501">
    <property type="component" value="Unassembled WGS sequence"/>
</dbReference>
<keyword evidence="2" id="KW-1185">Reference proteome</keyword>
<name>A0ACB6Z5Q4_THEGA</name>
<gene>
    <name evidence="1" type="ORF">BDM02DRAFT_877116</name>
</gene>
<evidence type="ECO:0000313" key="1">
    <source>
        <dbReference type="EMBL" id="KAF9644715.1"/>
    </source>
</evidence>
<accession>A0ACB6Z5Q4</accession>
<organism evidence="1 2">
    <name type="scientific">Thelephora ganbajun</name>
    <name type="common">Ganba fungus</name>
    <dbReference type="NCBI Taxonomy" id="370292"/>
    <lineage>
        <taxon>Eukaryota</taxon>
        <taxon>Fungi</taxon>
        <taxon>Dikarya</taxon>
        <taxon>Basidiomycota</taxon>
        <taxon>Agaricomycotina</taxon>
        <taxon>Agaricomycetes</taxon>
        <taxon>Thelephorales</taxon>
        <taxon>Thelephoraceae</taxon>
        <taxon>Thelephora</taxon>
    </lineage>
</organism>
<sequence>MLRLAVLNTETILQTTTDTREGEGGGRPAEASKVPEGDYKNTALTAAAILSGISKEVADESSPLGPLKAVLRTTAAIYGCHQETVGVKKIEHLLSRVVSLEERFYSRPDGVEEQRRRRELIRYVAIPPSGSMLSYFQRVRSHRRTTTVSV</sequence>
<comment type="caution">
    <text evidence="1">The sequence shown here is derived from an EMBL/GenBank/DDBJ whole genome shotgun (WGS) entry which is preliminary data.</text>
</comment>
<protein>
    <submittedName>
        <fullName evidence="1">Uncharacterized protein</fullName>
    </submittedName>
</protein>